<sequence>MNELEYFVASTHGSRCDIMRYIQQLRDLDAWIEYHLTHLRAIATERAAYRTAQARGKRSGHYGGRGSAPVTRGARRREGRGRSRYRGVEQDSAAAAATLHEHYVHDVDASPQGDDDTNSSDTNTVAVACNVELQRQFAWHETCVQRHCIEREVLAAELAERCSEVRLSMASRLDNFASVAGVPVTELSR</sequence>
<protein>
    <submittedName>
        <fullName evidence="2">Uncharacterized protein</fullName>
    </submittedName>
</protein>
<evidence type="ECO:0000256" key="1">
    <source>
        <dbReference type="SAM" id="MobiDB-lite"/>
    </source>
</evidence>
<feature type="region of interest" description="Disordered" evidence="1">
    <location>
        <begin position="52"/>
        <end position="91"/>
    </location>
</feature>
<dbReference type="KEGG" id="lpan:LPMP_280890"/>
<gene>
    <name evidence="2" type="ORF">LPMP_280890</name>
</gene>
<dbReference type="RefSeq" id="XP_010700430.1">
    <property type="nucleotide sequence ID" value="XM_010702128.1"/>
</dbReference>
<evidence type="ECO:0000313" key="2">
    <source>
        <dbReference type="EMBL" id="AIN99723.1"/>
    </source>
</evidence>
<dbReference type="OrthoDB" id="273320at2759"/>
<feature type="compositionally biased region" description="Basic residues" evidence="1">
    <location>
        <begin position="73"/>
        <end position="85"/>
    </location>
</feature>
<name>A0A088RUP9_LEIPA</name>
<dbReference type="GeneID" id="22576534"/>
<accession>A0A088RUP9</accession>
<dbReference type="eggNOG" id="ENOG502SH31">
    <property type="taxonomic scope" value="Eukaryota"/>
</dbReference>
<evidence type="ECO:0000313" key="3">
    <source>
        <dbReference type="Proteomes" id="UP000063063"/>
    </source>
</evidence>
<keyword evidence="3" id="KW-1185">Reference proteome</keyword>
<dbReference type="EMBL" id="CP009397">
    <property type="protein sequence ID" value="AIN99723.1"/>
    <property type="molecule type" value="Genomic_DNA"/>
</dbReference>
<organism evidence="2 3">
    <name type="scientific">Leishmania panamensis</name>
    <dbReference type="NCBI Taxonomy" id="5679"/>
    <lineage>
        <taxon>Eukaryota</taxon>
        <taxon>Discoba</taxon>
        <taxon>Euglenozoa</taxon>
        <taxon>Kinetoplastea</taxon>
        <taxon>Metakinetoplastina</taxon>
        <taxon>Trypanosomatida</taxon>
        <taxon>Trypanosomatidae</taxon>
        <taxon>Leishmaniinae</taxon>
        <taxon>Leishmania</taxon>
        <taxon>Leishmania guyanensis species complex</taxon>
    </lineage>
</organism>
<dbReference type="VEuPathDB" id="TriTrypDB:LPAL13_280014300"/>
<reference evidence="2 3" key="1">
    <citation type="journal article" date="2015" name="Sci. Rep.">
        <title>The genome of Leishmania panamensis: insights into genomics of the L. (Viannia) subgenus.</title>
        <authorList>
            <person name="Llanes A."/>
            <person name="Restrepo C.M."/>
            <person name="Vecchio G.D."/>
            <person name="Anguizola F.J."/>
            <person name="Lleonart R."/>
        </authorList>
    </citation>
    <scope>NUCLEOTIDE SEQUENCE [LARGE SCALE GENOMIC DNA]</scope>
    <source>
        <strain evidence="2 3">MHOM/PA/94/PSC-1</strain>
    </source>
</reference>
<dbReference type="VEuPathDB" id="TriTrypDB:LPMP_280890"/>
<dbReference type="Proteomes" id="UP000063063">
    <property type="component" value="Chromosome 28"/>
</dbReference>
<proteinExistence type="predicted"/>
<dbReference type="AlphaFoldDB" id="A0A088RUP9"/>